<protein>
    <submittedName>
        <fullName evidence="1">Methyl-accepting chemotaxis protein</fullName>
    </submittedName>
</protein>
<dbReference type="RefSeq" id="WP_153113640.1">
    <property type="nucleotide sequence ID" value="NZ_JBNPLV010000012.1"/>
</dbReference>
<dbReference type="SUPFAM" id="SSF58104">
    <property type="entry name" value="Methyl-accepting chemotaxis protein (MCP) signaling domain"/>
    <property type="match status" value="1"/>
</dbReference>
<proteinExistence type="predicted"/>
<accession>A0A646HML6</accession>
<comment type="caution">
    <text evidence="1">The sequence shown here is derived from an EMBL/GenBank/DDBJ whole genome shotgun (WGS) entry which is preliminary data.</text>
</comment>
<reference evidence="2" key="1">
    <citation type="submission" date="2019-09" db="EMBL/GenBank/DDBJ databases">
        <title>Distinct polysaccharide growth profiles of human intestinal Prevotella copri isolates.</title>
        <authorList>
            <person name="Fehlner-Peach H."/>
            <person name="Magnabosco C."/>
            <person name="Raghavan V."/>
            <person name="Scher J.U."/>
            <person name="Tett A."/>
            <person name="Cox L.M."/>
            <person name="Gottsegen C."/>
            <person name="Watters A."/>
            <person name="Wiltshire- Gordon J.D."/>
            <person name="Segata N."/>
            <person name="Bonneau R."/>
            <person name="Littman D.R."/>
        </authorList>
    </citation>
    <scope>NUCLEOTIDE SEQUENCE [LARGE SCALE GENOMIC DNA]</scope>
    <source>
        <strain evidence="2">iP54</strain>
    </source>
</reference>
<name>A0A646HML6_9BACT</name>
<dbReference type="AlphaFoldDB" id="A0A646HML6"/>
<sequence>MFSIPLFQSPYDWITIIVGLCVTIYFYNRYFKVYRSQQLLNSLPGIWTSLGLLFTFVAICASMQELQNAPSVDTMEGKVLKHVGSTSINITKIIGDIIPAFTTSIIGLVAGLIITIINKYIYFIDEAKESEERDTPEDHIRGILEASNLMNKRMVELKSVEEQNMQTIEKYNKNLNNNVAEQNKILQGFIDGFVNRMDEIFTQMNGAIKNQIHEFGEEQFVKSSEVLNGIINKLTTQSTALLDEQKSSIEKMVTATSTDLSHISSKLSGVVETLSSATTEALKNLGDNQSAELQSLASKYDVLAERLVTQNKTFAEQVNTLMNEQFAAVATKNSESFAKMTELKDSYQNVCSELLNKSTQANEDIVNEIKGSFGTFVKELQTSMTAQCTHLSKAIADNVTTLNGTYSFMNDHLAEMVKNYEQSAEGFKDAVNVAHRTNESSENIIAKVTDALENMKATNENIEKVIASVATKQANIDKIVANIKELNSTIEALQQLESVLNRIARK</sequence>
<organism evidence="1 2">
    <name type="scientific">Segatella copri</name>
    <dbReference type="NCBI Taxonomy" id="165179"/>
    <lineage>
        <taxon>Bacteria</taxon>
        <taxon>Pseudomonadati</taxon>
        <taxon>Bacteroidota</taxon>
        <taxon>Bacteroidia</taxon>
        <taxon>Bacteroidales</taxon>
        <taxon>Prevotellaceae</taxon>
        <taxon>Segatella</taxon>
    </lineage>
</organism>
<gene>
    <name evidence="1" type="ORF">F7D59_08025</name>
</gene>
<evidence type="ECO:0000313" key="1">
    <source>
        <dbReference type="EMBL" id="MQN89794.1"/>
    </source>
</evidence>
<evidence type="ECO:0000313" key="2">
    <source>
        <dbReference type="Proteomes" id="UP000420635"/>
    </source>
</evidence>
<dbReference type="EMBL" id="VZBQ01000092">
    <property type="protein sequence ID" value="MQN89794.1"/>
    <property type="molecule type" value="Genomic_DNA"/>
</dbReference>
<dbReference type="Proteomes" id="UP000420635">
    <property type="component" value="Unassembled WGS sequence"/>
</dbReference>